<evidence type="ECO:0000256" key="1">
    <source>
        <dbReference type="SAM" id="Phobius"/>
    </source>
</evidence>
<keyword evidence="1" id="KW-0812">Transmembrane</keyword>
<protein>
    <submittedName>
        <fullName evidence="2">DUF5134 domain-containing protein</fullName>
    </submittedName>
</protein>
<dbReference type="OrthoDB" id="4734452at2"/>
<dbReference type="Proteomes" id="UP000244900">
    <property type="component" value="Chromosome"/>
</dbReference>
<dbReference type="RefSeq" id="WP_108907885.1">
    <property type="nucleotide sequence ID" value="NZ_CP029188.1"/>
</dbReference>
<evidence type="ECO:0000313" key="2">
    <source>
        <dbReference type="EMBL" id="AWI31760.1"/>
    </source>
</evidence>
<dbReference type="KEGG" id="stir:DDW44_25460"/>
<keyword evidence="1" id="KW-0472">Membrane</keyword>
<feature type="transmembrane region" description="Helical" evidence="1">
    <location>
        <begin position="96"/>
        <end position="117"/>
    </location>
</feature>
<feature type="transmembrane region" description="Helical" evidence="1">
    <location>
        <begin position="63"/>
        <end position="84"/>
    </location>
</feature>
<accession>A0A2S1SZB3</accession>
<dbReference type="AlphaFoldDB" id="A0A2S1SZB3"/>
<keyword evidence="3" id="KW-1185">Reference proteome</keyword>
<organism evidence="2 3">
    <name type="scientific">Streptomyces tirandamycinicus</name>
    <dbReference type="NCBI Taxonomy" id="2174846"/>
    <lineage>
        <taxon>Bacteria</taxon>
        <taxon>Bacillati</taxon>
        <taxon>Actinomycetota</taxon>
        <taxon>Actinomycetes</taxon>
        <taxon>Kitasatosporales</taxon>
        <taxon>Streptomycetaceae</taxon>
        <taxon>Streptomyces</taxon>
    </lineage>
</organism>
<feature type="transmembrane region" description="Helical" evidence="1">
    <location>
        <begin position="146"/>
        <end position="164"/>
    </location>
</feature>
<name>A0A2S1SZB3_9ACTN</name>
<reference evidence="2 3" key="1">
    <citation type="submission" date="2018-05" db="EMBL/GenBank/DDBJ databases">
        <title>Complete genome sequence of sponge-derived Streptomyces sp. HNM0039.</title>
        <authorList>
            <person name="Huang X."/>
            <person name="Zhou S."/>
        </authorList>
    </citation>
    <scope>NUCLEOTIDE SEQUENCE [LARGE SCALE GENOMIC DNA]</scope>
    <source>
        <strain evidence="2 3">HNM0039</strain>
    </source>
</reference>
<keyword evidence="1" id="KW-1133">Transmembrane helix</keyword>
<feature type="transmembrane region" description="Helical" evidence="1">
    <location>
        <begin position="40"/>
        <end position="57"/>
    </location>
</feature>
<gene>
    <name evidence="2" type="ORF">DDW44_25460</name>
</gene>
<dbReference type="Pfam" id="PF17197">
    <property type="entry name" value="DUF5134"/>
    <property type="match status" value="1"/>
</dbReference>
<evidence type="ECO:0000313" key="3">
    <source>
        <dbReference type="Proteomes" id="UP000244900"/>
    </source>
</evidence>
<dbReference type="InterPro" id="IPR033458">
    <property type="entry name" value="DUF5134"/>
</dbReference>
<feature type="transmembrane region" description="Helical" evidence="1">
    <location>
        <begin position="6"/>
        <end position="28"/>
    </location>
</feature>
<sequence length="212" mass="21550">MIAGNGLRWILTAVFAVPVTYGMWRACAPRTAAGDRVDQVFHVVAGALMIAMVWPWGTELPTGPQFIVLVAGAAWFLGSAPLRATTGARVAASTAALPHVVMMAAMTWMVAVMGAAASGHAGGTHAHAGAHVPGVSGATLMRLADAGPRLTAVLLAVLLVAIGLRRLARAFERAPTVPHGARAPAGGGEGALAHACHAAMALGMAEMFVLLV</sequence>
<dbReference type="EMBL" id="CP029188">
    <property type="protein sequence ID" value="AWI31760.1"/>
    <property type="molecule type" value="Genomic_DNA"/>
</dbReference>
<proteinExistence type="predicted"/>